<dbReference type="PANTHER" id="PTHR36115">
    <property type="entry name" value="PROLINE-RICH ANTIGEN HOMOLOG-RELATED"/>
    <property type="match status" value="1"/>
</dbReference>
<accession>A0ABW5TM91</accession>
<dbReference type="RefSeq" id="WP_379040858.1">
    <property type="nucleotide sequence ID" value="NZ_JBHSKW010000005.1"/>
</dbReference>
<dbReference type="InterPro" id="IPR023298">
    <property type="entry name" value="ATPase_P-typ_TM_dom_sf"/>
</dbReference>
<name>A0ABW5TM91_9SPHI</name>
<evidence type="ECO:0000256" key="5">
    <source>
        <dbReference type="ARBA" id="ARBA00023136"/>
    </source>
</evidence>
<dbReference type="InterPro" id="IPR051791">
    <property type="entry name" value="Pra-immunoreactive"/>
</dbReference>
<evidence type="ECO:0000256" key="6">
    <source>
        <dbReference type="SAM" id="Phobius"/>
    </source>
</evidence>
<gene>
    <name evidence="9" type="ORF">ACFSSE_01690</name>
</gene>
<feature type="domain" description="GYF" evidence="8">
    <location>
        <begin position="9"/>
        <end position="51"/>
    </location>
</feature>
<dbReference type="SUPFAM" id="SSF81665">
    <property type="entry name" value="Calcium ATPase, transmembrane domain M"/>
    <property type="match status" value="1"/>
</dbReference>
<evidence type="ECO:0000259" key="7">
    <source>
        <dbReference type="Pfam" id="PF06271"/>
    </source>
</evidence>
<evidence type="ECO:0000256" key="3">
    <source>
        <dbReference type="ARBA" id="ARBA00022692"/>
    </source>
</evidence>
<feature type="transmembrane region" description="Helical" evidence="6">
    <location>
        <begin position="106"/>
        <end position="126"/>
    </location>
</feature>
<dbReference type="Pfam" id="PF06271">
    <property type="entry name" value="RDD"/>
    <property type="match status" value="1"/>
</dbReference>
<dbReference type="Pfam" id="PF14237">
    <property type="entry name" value="GYF_2"/>
    <property type="match status" value="1"/>
</dbReference>
<evidence type="ECO:0000259" key="8">
    <source>
        <dbReference type="Pfam" id="PF14237"/>
    </source>
</evidence>
<keyword evidence="3 6" id="KW-0812">Transmembrane</keyword>
<evidence type="ECO:0000256" key="4">
    <source>
        <dbReference type="ARBA" id="ARBA00022989"/>
    </source>
</evidence>
<evidence type="ECO:0000256" key="1">
    <source>
        <dbReference type="ARBA" id="ARBA00004651"/>
    </source>
</evidence>
<organism evidence="9 10">
    <name type="scientific">Pedobacter alpinus</name>
    <dbReference type="NCBI Taxonomy" id="1590643"/>
    <lineage>
        <taxon>Bacteria</taxon>
        <taxon>Pseudomonadati</taxon>
        <taxon>Bacteroidota</taxon>
        <taxon>Sphingobacteriia</taxon>
        <taxon>Sphingobacteriales</taxon>
        <taxon>Sphingobacteriaceae</taxon>
        <taxon>Pedobacter</taxon>
    </lineage>
</organism>
<reference evidence="10" key="1">
    <citation type="journal article" date="2019" name="Int. J. Syst. Evol. Microbiol.">
        <title>The Global Catalogue of Microorganisms (GCM) 10K type strain sequencing project: providing services to taxonomists for standard genome sequencing and annotation.</title>
        <authorList>
            <consortium name="The Broad Institute Genomics Platform"/>
            <consortium name="The Broad Institute Genome Sequencing Center for Infectious Disease"/>
            <person name="Wu L."/>
            <person name="Ma J."/>
        </authorList>
    </citation>
    <scope>NUCLEOTIDE SEQUENCE [LARGE SCALE GENOMIC DNA]</scope>
    <source>
        <strain evidence="10">KCTC 42456</strain>
    </source>
</reference>
<evidence type="ECO:0000256" key="2">
    <source>
        <dbReference type="ARBA" id="ARBA00022475"/>
    </source>
</evidence>
<evidence type="ECO:0000313" key="10">
    <source>
        <dbReference type="Proteomes" id="UP001597546"/>
    </source>
</evidence>
<comment type="caution">
    <text evidence="9">The sequence shown here is derived from an EMBL/GenBank/DDBJ whole genome shotgun (WGS) entry which is preliminary data.</text>
</comment>
<keyword evidence="2" id="KW-1003">Cell membrane</keyword>
<proteinExistence type="predicted"/>
<sequence>MEEKTYTLVINGKPEGPFTLAALKEKNIKPDSFIRTAGMDDYKEAHELKELRAFFGFNESFTSPQYFAGFDLRLLATVIDWFILFAIAAFIELLLALYFEQQSTTLFIILMGAILLPIIKMIYQIYMEHNHQATFGKKLLQIKVVNLQGLKPSLQQVVIRNLAKIISTVTVFFGYLYLFLNKQQQALHDKIADTMVIKDRLI</sequence>
<keyword evidence="4 6" id="KW-1133">Transmembrane helix</keyword>
<feature type="domain" description="RDD" evidence="7">
    <location>
        <begin position="68"/>
        <end position="192"/>
    </location>
</feature>
<keyword evidence="10" id="KW-1185">Reference proteome</keyword>
<dbReference type="InterPro" id="IPR010432">
    <property type="entry name" value="RDD"/>
</dbReference>
<keyword evidence="5 6" id="KW-0472">Membrane</keyword>
<protein>
    <submittedName>
        <fullName evidence="9">RDD family protein</fullName>
    </submittedName>
</protein>
<dbReference type="Proteomes" id="UP001597546">
    <property type="component" value="Unassembled WGS sequence"/>
</dbReference>
<comment type="subcellular location">
    <subcellularLocation>
        <location evidence="1">Cell membrane</location>
        <topology evidence="1">Multi-pass membrane protein</topology>
    </subcellularLocation>
</comment>
<dbReference type="EMBL" id="JBHULV010000008">
    <property type="protein sequence ID" value="MFD2730406.1"/>
    <property type="molecule type" value="Genomic_DNA"/>
</dbReference>
<evidence type="ECO:0000313" key="9">
    <source>
        <dbReference type="EMBL" id="MFD2730406.1"/>
    </source>
</evidence>
<feature type="transmembrane region" description="Helical" evidence="6">
    <location>
        <begin position="81"/>
        <end position="99"/>
    </location>
</feature>
<feature type="transmembrane region" description="Helical" evidence="6">
    <location>
        <begin position="162"/>
        <end position="180"/>
    </location>
</feature>
<dbReference type="InterPro" id="IPR025640">
    <property type="entry name" value="GYF_2"/>
</dbReference>